<sequence length="369" mass="39755">MAQYSTQYWPEHAKLAKDIGEGKPLIWDLMKSAAYKINWSLYDNGSIFNGAWSGGRFPPTLYYASLVGLSWLVEGLLEDGADINAKGHDGTALNVALDRGHDEIVHLLLQAGADADARNVYGETPLYVAAERGSHRIVQWLVEHTTDINATSSFRKPLWIAVKEGHGEIVRYLLEHGADANAADGRYKGTYLQTAVLHGHGNIVQHLLKHGADVNAISTGQDSDGTALEGALACGHAEIAQQLIDHGANINAGSKQHGSALYQTATQGFVDIVEKLLDLGADPNVARDQGTALHEAVESGHEGMIQQLIDHGADINAHMYANRGEIVRVLVHNGANVNGTELSYCFALHRAAMDGQGTILQQLLDQAPT</sequence>
<feature type="repeat" description="ANK" evidence="3">
    <location>
        <begin position="187"/>
        <end position="219"/>
    </location>
</feature>
<dbReference type="Pfam" id="PF12796">
    <property type="entry name" value="Ank_2"/>
    <property type="match status" value="3"/>
</dbReference>
<dbReference type="PRINTS" id="PR01415">
    <property type="entry name" value="ANKYRIN"/>
</dbReference>
<dbReference type="PROSITE" id="PS50297">
    <property type="entry name" value="ANK_REP_REGION"/>
    <property type="match status" value="6"/>
</dbReference>
<dbReference type="InterPro" id="IPR050663">
    <property type="entry name" value="Ankyrin-SOCS_Box"/>
</dbReference>
<feature type="repeat" description="ANK" evidence="3">
    <location>
        <begin position="256"/>
        <end position="288"/>
    </location>
</feature>
<feature type="repeat" description="ANK" evidence="3">
    <location>
        <begin position="288"/>
        <end position="320"/>
    </location>
</feature>
<dbReference type="GO" id="GO:0005634">
    <property type="term" value="C:nucleus"/>
    <property type="evidence" value="ECO:0007669"/>
    <property type="project" value="TreeGrafter"/>
</dbReference>
<dbReference type="Proteomes" id="UP001160390">
    <property type="component" value="Unassembled WGS sequence"/>
</dbReference>
<dbReference type="InterPro" id="IPR036770">
    <property type="entry name" value="Ankyrin_rpt-contain_sf"/>
</dbReference>
<feature type="repeat" description="ANK" evidence="3">
    <location>
        <begin position="223"/>
        <end position="255"/>
    </location>
</feature>
<keyword evidence="5" id="KW-1185">Reference proteome</keyword>
<feature type="repeat" description="ANK" evidence="3">
    <location>
        <begin position="88"/>
        <end position="120"/>
    </location>
</feature>
<dbReference type="InterPro" id="IPR002110">
    <property type="entry name" value="Ankyrin_rpt"/>
</dbReference>
<dbReference type="PROSITE" id="PS50088">
    <property type="entry name" value="ANK_REPEAT"/>
    <property type="match status" value="7"/>
</dbReference>
<dbReference type="SMART" id="SM00248">
    <property type="entry name" value="ANK"/>
    <property type="match status" value="8"/>
</dbReference>
<evidence type="ECO:0000256" key="3">
    <source>
        <dbReference type="PROSITE-ProRule" id="PRU00023"/>
    </source>
</evidence>
<dbReference type="AlphaFoldDB" id="A0AA35LV94"/>
<gene>
    <name evidence="4" type="ORF">CCHLO57077_00012867</name>
</gene>
<accession>A0AA35LV94</accession>
<evidence type="ECO:0000256" key="2">
    <source>
        <dbReference type="ARBA" id="ARBA00023043"/>
    </source>
</evidence>
<name>A0AA35LV94_9HYPO</name>
<dbReference type="PANTHER" id="PTHR24193:SF121">
    <property type="entry name" value="ADA2A-CONTAINING COMPLEX COMPONENT 3, ISOFORM D"/>
    <property type="match status" value="1"/>
</dbReference>
<dbReference type="PANTHER" id="PTHR24193">
    <property type="entry name" value="ANKYRIN REPEAT PROTEIN"/>
    <property type="match status" value="1"/>
</dbReference>
<evidence type="ECO:0000256" key="1">
    <source>
        <dbReference type="ARBA" id="ARBA00022737"/>
    </source>
</evidence>
<organism evidence="4 5">
    <name type="scientific">Clonostachys chloroleuca</name>
    <dbReference type="NCBI Taxonomy" id="1926264"/>
    <lineage>
        <taxon>Eukaryota</taxon>
        <taxon>Fungi</taxon>
        <taxon>Dikarya</taxon>
        <taxon>Ascomycota</taxon>
        <taxon>Pezizomycotina</taxon>
        <taxon>Sordariomycetes</taxon>
        <taxon>Hypocreomycetidae</taxon>
        <taxon>Hypocreales</taxon>
        <taxon>Bionectriaceae</taxon>
        <taxon>Clonostachys</taxon>
    </lineage>
</organism>
<dbReference type="Gene3D" id="1.25.40.20">
    <property type="entry name" value="Ankyrin repeat-containing domain"/>
    <property type="match status" value="3"/>
</dbReference>
<dbReference type="SUPFAM" id="SSF48403">
    <property type="entry name" value="Ankyrin repeat"/>
    <property type="match status" value="1"/>
</dbReference>
<feature type="repeat" description="ANK" evidence="3">
    <location>
        <begin position="121"/>
        <end position="153"/>
    </location>
</feature>
<reference evidence="4" key="1">
    <citation type="submission" date="2023-01" db="EMBL/GenBank/DDBJ databases">
        <authorList>
            <person name="Piombo E."/>
        </authorList>
    </citation>
    <scope>NUCLEOTIDE SEQUENCE</scope>
</reference>
<dbReference type="GO" id="GO:0000976">
    <property type="term" value="F:transcription cis-regulatory region binding"/>
    <property type="evidence" value="ECO:0007669"/>
    <property type="project" value="TreeGrafter"/>
</dbReference>
<protein>
    <submittedName>
        <fullName evidence="4">Uncharacterized protein</fullName>
    </submittedName>
</protein>
<feature type="repeat" description="ANK" evidence="3">
    <location>
        <begin position="153"/>
        <end position="185"/>
    </location>
</feature>
<proteinExistence type="predicted"/>
<keyword evidence="1" id="KW-0677">Repeat</keyword>
<comment type="caution">
    <text evidence="4">The sequence shown here is derived from an EMBL/GenBank/DDBJ whole genome shotgun (WGS) entry which is preliminary data.</text>
</comment>
<dbReference type="EMBL" id="CABFNP030000704">
    <property type="protein sequence ID" value="CAI6080125.1"/>
    <property type="molecule type" value="Genomic_DNA"/>
</dbReference>
<dbReference type="GO" id="GO:0045944">
    <property type="term" value="P:positive regulation of transcription by RNA polymerase II"/>
    <property type="evidence" value="ECO:0007669"/>
    <property type="project" value="TreeGrafter"/>
</dbReference>
<keyword evidence="2 3" id="KW-0040">ANK repeat</keyword>
<evidence type="ECO:0000313" key="5">
    <source>
        <dbReference type="Proteomes" id="UP001160390"/>
    </source>
</evidence>
<evidence type="ECO:0000313" key="4">
    <source>
        <dbReference type="EMBL" id="CAI6080125.1"/>
    </source>
</evidence>